<evidence type="ECO:0000256" key="5">
    <source>
        <dbReference type="ARBA" id="ARBA00022722"/>
    </source>
</evidence>
<dbReference type="RefSeq" id="WP_213531872.1">
    <property type="nucleotide sequence ID" value="NZ_BOVJ01000262.1"/>
</dbReference>
<evidence type="ECO:0000256" key="7">
    <source>
        <dbReference type="ARBA" id="ARBA00022801"/>
    </source>
</evidence>
<comment type="subcellular location">
    <subcellularLocation>
        <location evidence="9">Cytoplasm</location>
    </subcellularLocation>
</comment>
<comment type="catalytic activity">
    <reaction evidence="1 9">
        <text>Endonucleolytic cleavage to 5'-phosphomonoester.</text>
        <dbReference type="EC" id="3.1.26.3"/>
    </reaction>
</comment>
<keyword evidence="9" id="KW-0698">rRNA processing</keyword>
<feature type="binding site" evidence="9">
    <location>
        <position position="121"/>
    </location>
    <ligand>
        <name>Mg(2+)</name>
        <dbReference type="ChEBI" id="CHEBI:18420"/>
    </ligand>
</feature>
<dbReference type="SUPFAM" id="SSF54768">
    <property type="entry name" value="dsRNA-binding domain-like"/>
    <property type="match status" value="1"/>
</dbReference>
<keyword evidence="9" id="KW-0460">Magnesium</keyword>
<comment type="subunit">
    <text evidence="9">Homodimer.</text>
</comment>
<comment type="cofactor">
    <cofactor evidence="9">
        <name>Mg(2+)</name>
        <dbReference type="ChEBI" id="CHEBI:18420"/>
    </cofactor>
</comment>
<keyword evidence="5 9" id="KW-0540">Nuclease</keyword>
<evidence type="ECO:0000256" key="4">
    <source>
        <dbReference type="ARBA" id="ARBA00022694"/>
    </source>
</evidence>
<dbReference type="PROSITE" id="PS50142">
    <property type="entry name" value="RNASE_3_2"/>
    <property type="match status" value="1"/>
</dbReference>
<evidence type="ECO:0000256" key="9">
    <source>
        <dbReference type="HAMAP-Rule" id="MF_00104"/>
    </source>
</evidence>
<evidence type="ECO:0000259" key="10">
    <source>
        <dbReference type="PROSITE" id="PS50137"/>
    </source>
</evidence>
<feature type="domain" description="RNase III" evidence="11">
    <location>
        <begin position="6"/>
        <end position="135"/>
    </location>
</feature>
<dbReference type="InterPro" id="IPR011907">
    <property type="entry name" value="RNase_III"/>
</dbReference>
<evidence type="ECO:0000256" key="8">
    <source>
        <dbReference type="ARBA" id="ARBA00022884"/>
    </source>
</evidence>
<keyword evidence="13" id="KW-1185">Reference proteome</keyword>
<dbReference type="NCBIfam" id="TIGR02191">
    <property type="entry name" value="RNaseIII"/>
    <property type="match status" value="1"/>
</dbReference>
<feature type="domain" description="DRBM" evidence="10">
    <location>
        <begin position="162"/>
        <end position="231"/>
    </location>
</feature>
<protein>
    <recommendedName>
        <fullName evidence="9">Ribonuclease 3</fullName>
        <ecNumber evidence="9">3.1.26.3</ecNumber>
    </recommendedName>
    <alternativeName>
        <fullName evidence="9">Ribonuclease III</fullName>
        <shortName evidence="9">RNase III</shortName>
    </alternativeName>
</protein>
<dbReference type="Pfam" id="PF00035">
    <property type="entry name" value="dsrm"/>
    <property type="match status" value="1"/>
</dbReference>
<keyword evidence="3 9" id="KW-0507">mRNA processing</keyword>
<evidence type="ECO:0000259" key="11">
    <source>
        <dbReference type="PROSITE" id="PS50142"/>
    </source>
</evidence>
<evidence type="ECO:0000256" key="3">
    <source>
        <dbReference type="ARBA" id="ARBA00022664"/>
    </source>
</evidence>
<organism evidence="12 13">
    <name type="scientific">Paenibacillus cisolokensis</name>
    <dbReference type="NCBI Taxonomy" id="1658519"/>
    <lineage>
        <taxon>Bacteria</taxon>
        <taxon>Bacillati</taxon>
        <taxon>Bacillota</taxon>
        <taxon>Bacilli</taxon>
        <taxon>Bacillales</taxon>
        <taxon>Paenibacillaceae</taxon>
        <taxon>Paenibacillus</taxon>
    </lineage>
</organism>
<dbReference type="PANTHER" id="PTHR11207:SF0">
    <property type="entry name" value="RIBONUCLEASE 3"/>
    <property type="match status" value="1"/>
</dbReference>
<comment type="caution">
    <text evidence="12">The sequence shown here is derived from an EMBL/GenBank/DDBJ whole genome shotgun (WGS) entry which is preliminary data.</text>
</comment>
<dbReference type="Proteomes" id="UP000680304">
    <property type="component" value="Unassembled WGS sequence"/>
</dbReference>
<comment type="function">
    <text evidence="9">Digests double-stranded RNA. Involved in the processing of primary rRNA transcript to yield the immediate precursors to the large and small rRNAs (23S and 16S). Processes some mRNAs, and tRNAs when they are encoded in the rRNA operon. Processes pre-crRNA and tracrRNA of type II CRISPR loci if present in the organism.</text>
</comment>
<keyword evidence="8 9" id="KW-0694">RNA-binding</keyword>
<feature type="binding site" evidence="9">
    <location>
        <position position="48"/>
    </location>
    <ligand>
        <name>Mg(2+)</name>
        <dbReference type="ChEBI" id="CHEBI:18420"/>
    </ligand>
</feature>
<keyword evidence="6 9" id="KW-0255">Endonuclease</keyword>
<comment type="similarity">
    <text evidence="2">Belongs to the ribonuclease III family.</text>
</comment>
<feature type="active site" evidence="9">
    <location>
        <position position="52"/>
    </location>
</feature>
<dbReference type="Pfam" id="PF14622">
    <property type="entry name" value="Ribonucleas_3_3"/>
    <property type="match status" value="1"/>
</dbReference>
<dbReference type="HAMAP" id="MF_00104">
    <property type="entry name" value="RNase_III"/>
    <property type="match status" value="1"/>
</dbReference>
<dbReference type="SMART" id="SM00358">
    <property type="entry name" value="DSRM"/>
    <property type="match status" value="1"/>
</dbReference>
<dbReference type="CDD" id="cd10845">
    <property type="entry name" value="DSRM_RNAse_III_family"/>
    <property type="match status" value="1"/>
</dbReference>
<keyword evidence="9" id="KW-0699">rRNA-binding</keyword>
<reference evidence="12 13" key="1">
    <citation type="submission" date="2021-04" db="EMBL/GenBank/DDBJ databases">
        <title>Draft genome sequence of Paenibacillus cisolokensis, LC2-13A.</title>
        <authorList>
            <person name="Uke A."/>
            <person name="Chhe C."/>
            <person name="Baramee S."/>
            <person name="Kosugi A."/>
        </authorList>
    </citation>
    <scope>NUCLEOTIDE SEQUENCE [LARGE SCALE GENOMIC DNA]</scope>
    <source>
        <strain evidence="12 13">LC2-13A</strain>
    </source>
</reference>
<dbReference type="SUPFAM" id="SSF69065">
    <property type="entry name" value="RNase III domain-like"/>
    <property type="match status" value="1"/>
</dbReference>
<dbReference type="CDD" id="cd00593">
    <property type="entry name" value="RIBOc"/>
    <property type="match status" value="1"/>
</dbReference>
<dbReference type="SMART" id="SM00535">
    <property type="entry name" value="RIBOc"/>
    <property type="match status" value="1"/>
</dbReference>
<evidence type="ECO:0000256" key="6">
    <source>
        <dbReference type="ARBA" id="ARBA00022759"/>
    </source>
</evidence>
<dbReference type="Gene3D" id="3.30.160.20">
    <property type="match status" value="1"/>
</dbReference>
<sequence>MKHERFDELQSRLKLRFRRPRLLRQAFTHTSYVNEHKRGSIEDNERLEFLGDAVLQLLVSEYLYRTYPRRPEGELTRMRASIVCEPSLARFAEHLDLGSYVLLGRGEEQLGGRQRPALLADLFESFIGAFYLDHGLEKVRGFLEANVFPHIEGEDGELLLKDYKSKLQERAQHEALGPIEYRIAEERGPAHDREFVVEVRIGDKPSGTGVGRTKKEAEQRAAAEAWRMLAAGD</sequence>
<proteinExistence type="inferred from homology"/>
<evidence type="ECO:0000256" key="2">
    <source>
        <dbReference type="ARBA" id="ARBA00010183"/>
    </source>
</evidence>
<dbReference type="InterPro" id="IPR000999">
    <property type="entry name" value="RNase_III_dom"/>
</dbReference>
<feature type="binding site" evidence="9">
    <location>
        <position position="124"/>
    </location>
    <ligand>
        <name>Mg(2+)</name>
        <dbReference type="ChEBI" id="CHEBI:18420"/>
    </ligand>
</feature>
<gene>
    <name evidence="9 12" type="primary">rnc</name>
    <name evidence="12" type="ORF">PACILC2_57000</name>
</gene>
<dbReference type="InterPro" id="IPR014720">
    <property type="entry name" value="dsRBD_dom"/>
</dbReference>
<keyword evidence="7 9" id="KW-0378">Hydrolase</keyword>
<feature type="active site" evidence="9">
    <location>
        <position position="124"/>
    </location>
</feature>
<keyword evidence="4 9" id="KW-0819">tRNA processing</keyword>
<dbReference type="PROSITE" id="PS50137">
    <property type="entry name" value="DS_RBD"/>
    <property type="match status" value="1"/>
</dbReference>
<evidence type="ECO:0000256" key="1">
    <source>
        <dbReference type="ARBA" id="ARBA00000109"/>
    </source>
</evidence>
<accession>A0ABQ4NG19</accession>
<dbReference type="Gene3D" id="1.10.1520.10">
    <property type="entry name" value="Ribonuclease III domain"/>
    <property type="match status" value="1"/>
</dbReference>
<keyword evidence="9" id="KW-0479">Metal-binding</keyword>
<keyword evidence="9" id="KW-0963">Cytoplasm</keyword>
<evidence type="ECO:0000313" key="12">
    <source>
        <dbReference type="EMBL" id="GIQ67132.1"/>
    </source>
</evidence>
<dbReference type="InterPro" id="IPR036389">
    <property type="entry name" value="RNase_III_sf"/>
</dbReference>
<dbReference type="EC" id="3.1.26.3" evidence="9"/>
<dbReference type="PROSITE" id="PS00517">
    <property type="entry name" value="RNASE_3_1"/>
    <property type="match status" value="1"/>
</dbReference>
<dbReference type="EMBL" id="BOVJ01000262">
    <property type="protein sequence ID" value="GIQ67132.1"/>
    <property type="molecule type" value="Genomic_DNA"/>
</dbReference>
<dbReference type="PANTHER" id="PTHR11207">
    <property type="entry name" value="RIBONUCLEASE III"/>
    <property type="match status" value="1"/>
</dbReference>
<evidence type="ECO:0000313" key="13">
    <source>
        <dbReference type="Proteomes" id="UP000680304"/>
    </source>
</evidence>
<name>A0ABQ4NG19_9BACL</name>